<gene>
    <name evidence="2" type="ORF">DENOEST_0002</name>
</gene>
<name>A0A6S6YHI1_9PROT</name>
<protein>
    <submittedName>
        <fullName evidence="2">Uncharacterized protein</fullName>
    </submittedName>
</protein>
<dbReference type="EMBL" id="LR778301">
    <property type="protein sequence ID" value="CAB1367174.1"/>
    <property type="molecule type" value="Genomic_DNA"/>
</dbReference>
<feature type="region of interest" description="Disordered" evidence="1">
    <location>
        <begin position="1"/>
        <end position="50"/>
    </location>
</feature>
<keyword evidence="3" id="KW-1185">Reference proteome</keyword>
<organism evidence="2 3">
    <name type="scientific">Denitratisoma oestradiolicum</name>
    <dbReference type="NCBI Taxonomy" id="311182"/>
    <lineage>
        <taxon>Bacteria</taxon>
        <taxon>Pseudomonadati</taxon>
        <taxon>Pseudomonadota</taxon>
        <taxon>Betaproteobacteria</taxon>
        <taxon>Nitrosomonadales</taxon>
        <taxon>Sterolibacteriaceae</taxon>
        <taxon>Denitratisoma</taxon>
    </lineage>
</organism>
<evidence type="ECO:0000313" key="2">
    <source>
        <dbReference type="EMBL" id="CAB1367174.1"/>
    </source>
</evidence>
<sequence>MAESVPFSSPGHPRLHEGGRPARQPALAAGTGRRAGGGVRGPGGGRRLPDATAEALATLASADARIRPLFSHWLASGHRGGAGPRAGRGRHRPGQRPPASAADDPHHDRTLAPGLTVVEAFKRHRGEADLGGGLPAAVLSAIRPRLGHRPGRTDRLQAPGPQRHRDAEGHPERRRFFRGLVAWAGYPSARLPFDVPPRVVVPAAGPWSGWCATPWTV</sequence>
<feature type="region of interest" description="Disordered" evidence="1">
    <location>
        <begin position="146"/>
        <end position="171"/>
    </location>
</feature>
<dbReference type="KEGG" id="doe:DENOEST_0002"/>
<feature type="compositionally biased region" description="Gly residues" evidence="1">
    <location>
        <begin position="33"/>
        <end position="46"/>
    </location>
</feature>
<dbReference type="AlphaFoldDB" id="A0A6S6YHI1"/>
<accession>A0A6S6YHI1</accession>
<dbReference type="Proteomes" id="UP000515733">
    <property type="component" value="Chromosome"/>
</dbReference>
<evidence type="ECO:0000313" key="3">
    <source>
        <dbReference type="Proteomes" id="UP000515733"/>
    </source>
</evidence>
<reference evidence="2 3" key="1">
    <citation type="submission" date="2020-03" db="EMBL/GenBank/DDBJ databases">
        <authorList>
            <consortium name="Genoscope - CEA"/>
            <person name="William W."/>
        </authorList>
    </citation>
    <scope>NUCLEOTIDE SEQUENCE [LARGE SCALE GENOMIC DNA]</scope>
    <source>
        <strain evidence="3">DSM 16959</strain>
    </source>
</reference>
<feature type="region of interest" description="Disordered" evidence="1">
    <location>
        <begin position="74"/>
        <end position="110"/>
    </location>
</feature>
<evidence type="ECO:0000256" key="1">
    <source>
        <dbReference type="SAM" id="MobiDB-lite"/>
    </source>
</evidence>
<proteinExistence type="predicted"/>